<evidence type="ECO:0008006" key="4">
    <source>
        <dbReference type="Google" id="ProtNLM"/>
    </source>
</evidence>
<proteinExistence type="inferred from homology"/>
<gene>
    <name evidence="2" type="ORF">H6P81_018070</name>
</gene>
<dbReference type="GO" id="GO:0005739">
    <property type="term" value="C:mitochondrion"/>
    <property type="evidence" value="ECO:0007669"/>
    <property type="project" value="TreeGrafter"/>
</dbReference>
<evidence type="ECO:0000256" key="1">
    <source>
        <dbReference type="ARBA" id="ARBA00007626"/>
    </source>
</evidence>
<evidence type="ECO:0000313" key="2">
    <source>
        <dbReference type="EMBL" id="KAG9442216.1"/>
    </source>
</evidence>
<dbReference type="InterPro" id="IPR011990">
    <property type="entry name" value="TPR-like_helical_dom_sf"/>
</dbReference>
<name>A0AAV7E353_ARIFI</name>
<protein>
    <recommendedName>
        <fullName evidence="4">Pentatricopeptide repeat-containing protein</fullName>
    </recommendedName>
</protein>
<sequence length="306" mass="34992">MESCCVHVESVRTSSTTTQKREKLGNDFTILSSYLRAHRKKDGAYPNNYTQEKCAAVESDFHKKNLQHSKEATDLPPILDEVFGHNHGGFERGMGEGWSRRSHQYTPSSEAKVDALSEQLVASSAKIDALSTQARMQEQLQTQLQEHMQRFIAMMKTPLVAFDSSFSQATEWMFSKDVYQITPSEHALRLDLVGKVHGSESAETYFNDLEEKDKNEKTHGALLNCYARDKLTDKILFHMKMMKKSGFASTTVPYDNLMYLYSNIGQYEKVPEVLAEMKINQIVPCNFSYRICINFYSERSDIEGME</sequence>
<evidence type="ECO:0000313" key="3">
    <source>
        <dbReference type="Proteomes" id="UP000825729"/>
    </source>
</evidence>
<keyword evidence="3" id="KW-1185">Reference proteome</keyword>
<comment type="caution">
    <text evidence="2">The sequence shown here is derived from an EMBL/GenBank/DDBJ whole genome shotgun (WGS) entry which is preliminary data.</text>
</comment>
<dbReference type="EMBL" id="JAINDJ010000007">
    <property type="protein sequence ID" value="KAG9442216.1"/>
    <property type="molecule type" value="Genomic_DNA"/>
</dbReference>
<dbReference type="PANTHER" id="PTHR45717">
    <property type="entry name" value="OS12G0527900 PROTEIN"/>
    <property type="match status" value="1"/>
</dbReference>
<dbReference type="Gene3D" id="1.25.40.10">
    <property type="entry name" value="Tetratricopeptide repeat domain"/>
    <property type="match status" value="1"/>
</dbReference>
<dbReference type="AlphaFoldDB" id="A0AAV7E353"/>
<organism evidence="2 3">
    <name type="scientific">Aristolochia fimbriata</name>
    <name type="common">White veined hardy Dutchman's pipe vine</name>
    <dbReference type="NCBI Taxonomy" id="158543"/>
    <lineage>
        <taxon>Eukaryota</taxon>
        <taxon>Viridiplantae</taxon>
        <taxon>Streptophyta</taxon>
        <taxon>Embryophyta</taxon>
        <taxon>Tracheophyta</taxon>
        <taxon>Spermatophyta</taxon>
        <taxon>Magnoliopsida</taxon>
        <taxon>Magnoliidae</taxon>
        <taxon>Piperales</taxon>
        <taxon>Aristolochiaceae</taxon>
        <taxon>Aristolochia</taxon>
    </lineage>
</organism>
<comment type="similarity">
    <text evidence="1">Belongs to the PPR family. P subfamily.</text>
</comment>
<dbReference type="Proteomes" id="UP000825729">
    <property type="component" value="Unassembled WGS sequence"/>
</dbReference>
<reference evidence="2 3" key="1">
    <citation type="submission" date="2021-07" db="EMBL/GenBank/DDBJ databases">
        <title>The Aristolochia fimbriata genome: insights into angiosperm evolution, floral development and chemical biosynthesis.</title>
        <authorList>
            <person name="Jiao Y."/>
        </authorList>
    </citation>
    <scope>NUCLEOTIDE SEQUENCE [LARGE SCALE GENOMIC DNA]</scope>
    <source>
        <strain evidence="2">IBCAS-2021</strain>
        <tissue evidence="2">Leaf</tissue>
    </source>
</reference>
<accession>A0AAV7E353</accession>
<dbReference type="PANTHER" id="PTHR45717:SF20">
    <property type="entry name" value="OS07G0598500 PROTEIN"/>
    <property type="match status" value="1"/>
</dbReference>